<comment type="caution">
    <text evidence="1">The sequence shown here is derived from an EMBL/GenBank/DDBJ whole genome shotgun (WGS) entry which is preliminary data.</text>
</comment>
<dbReference type="PANTHER" id="PTHR19446">
    <property type="entry name" value="REVERSE TRANSCRIPTASES"/>
    <property type="match status" value="1"/>
</dbReference>
<evidence type="ECO:0000313" key="1">
    <source>
        <dbReference type="EMBL" id="GBP28340.1"/>
    </source>
</evidence>
<keyword evidence="1" id="KW-0808">Transferase</keyword>
<dbReference type="Proteomes" id="UP000299102">
    <property type="component" value="Unassembled WGS sequence"/>
</dbReference>
<sequence length="94" mass="10592">MALLIAIFNACLKNCYFLPSWKEAVIIGISKPGKPRELRSSYRPISLFSGLGKVYEKILKTRLSNHLLNKGLIINEQFGFRPQLSCPQQALSLV</sequence>
<dbReference type="OrthoDB" id="6626419at2759"/>
<dbReference type="GO" id="GO:0003964">
    <property type="term" value="F:RNA-directed DNA polymerase activity"/>
    <property type="evidence" value="ECO:0007669"/>
    <property type="project" value="UniProtKB-KW"/>
</dbReference>
<reference evidence="1 2" key="1">
    <citation type="journal article" date="2019" name="Commun. Biol.">
        <title>The bagworm genome reveals a unique fibroin gene that provides high tensile strength.</title>
        <authorList>
            <person name="Kono N."/>
            <person name="Nakamura H."/>
            <person name="Ohtoshi R."/>
            <person name="Tomita M."/>
            <person name="Numata K."/>
            <person name="Arakawa K."/>
        </authorList>
    </citation>
    <scope>NUCLEOTIDE SEQUENCE [LARGE SCALE GENOMIC DNA]</scope>
</reference>
<keyword evidence="1" id="KW-0548">Nucleotidyltransferase</keyword>
<keyword evidence="1" id="KW-0695">RNA-directed DNA polymerase</keyword>
<gene>
    <name evidence="1" type="ORF">EVAR_11802_1</name>
</gene>
<keyword evidence="2" id="KW-1185">Reference proteome</keyword>
<dbReference type="AlphaFoldDB" id="A0A4C1UQ47"/>
<protein>
    <submittedName>
        <fullName evidence="1">Probable RNA-directed DNA polymerase from transposon X-element</fullName>
    </submittedName>
</protein>
<evidence type="ECO:0000313" key="2">
    <source>
        <dbReference type="Proteomes" id="UP000299102"/>
    </source>
</evidence>
<proteinExistence type="predicted"/>
<dbReference type="EMBL" id="BGZK01000205">
    <property type="protein sequence ID" value="GBP28340.1"/>
    <property type="molecule type" value="Genomic_DNA"/>
</dbReference>
<name>A0A4C1UQ47_EUMVA</name>
<accession>A0A4C1UQ47</accession>
<dbReference type="STRING" id="151549.A0A4C1UQ47"/>
<organism evidence="1 2">
    <name type="scientific">Eumeta variegata</name>
    <name type="common">Bagworm moth</name>
    <name type="synonym">Eumeta japonica</name>
    <dbReference type="NCBI Taxonomy" id="151549"/>
    <lineage>
        <taxon>Eukaryota</taxon>
        <taxon>Metazoa</taxon>
        <taxon>Ecdysozoa</taxon>
        <taxon>Arthropoda</taxon>
        <taxon>Hexapoda</taxon>
        <taxon>Insecta</taxon>
        <taxon>Pterygota</taxon>
        <taxon>Neoptera</taxon>
        <taxon>Endopterygota</taxon>
        <taxon>Lepidoptera</taxon>
        <taxon>Glossata</taxon>
        <taxon>Ditrysia</taxon>
        <taxon>Tineoidea</taxon>
        <taxon>Psychidae</taxon>
        <taxon>Oiketicinae</taxon>
        <taxon>Eumeta</taxon>
    </lineage>
</organism>